<keyword evidence="3" id="KW-0813">Transport</keyword>
<protein>
    <submittedName>
        <fullName evidence="8">Iron complex transport system substrate-binding protein</fullName>
    </submittedName>
</protein>
<comment type="similarity">
    <text evidence="2">Belongs to the bacterial solute-binding protein 8 family.</text>
</comment>
<dbReference type="PANTHER" id="PTHR30532:SF26">
    <property type="entry name" value="IRON(3+)-HYDROXAMATE-BINDING PROTEIN FHUD"/>
    <property type="match status" value="1"/>
</dbReference>
<dbReference type="Proteomes" id="UP000256977">
    <property type="component" value="Unassembled WGS sequence"/>
</dbReference>
<dbReference type="PROSITE" id="PS50983">
    <property type="entry name" value="FE_B12_PBP"/>
    <property type="match status" value="1"/>
</dbReference>
<dbReference type="EMBL" id="QRDZ01000008">
    <property type="protein sequence ID" value="RED83294.1"/>
    <property type="molecule type" value="Genomic_DNA"/>
</dbReference>
<keyword evidence="9" id="KW-1185">Reference proteome</keyword>
<feature type="signal peptide" evidence="6">
    <location>
        <begin position="1"/>
        <end position="32"/>
    </location>
</feature>
<evidence type="ECO:0000256" key="2">
    <source>
        <dbReference type="ARBA" id="ARBA00008814"/>
    </source>
</evidence>
<dbReference type="InterPro" id="IPR002491">
    <property type="entry name" value="ABC_transptr_periplasmic_BD"/>
</dbReference>
<dbReference type="Gene3D" id="3.40.50.1980">
    <property type="entry name" value="Nitrogenase molybdenum iron protein domain"/>
    <property type="match status" value="2"/>
</dbReference>
<evidence type="ECO:0000256" key="6">
    <source>
        <dbReference type="SAM" id="SignalP"/>
    </source>
</evidence>
<reference evidence="8 9" key="1">
    <citation type="submission" date="2018-07" db="EMBL/GenBank/DDBJ databases">
        <title>Genomic Encyclopedia of Type Strains, Phase III (KMG-III): the genomes of soil and plant-associated and newly described type strains.</title>
        <authorList>
            <person name="Whitman W."/>
        </authorList>
    </citation>
    <scope>NUCLEOTIDE SEQUENCE [LARGE SCALE GENOMIC DNA]</scope>
    <source>
        <strain evidence="8 9">CECT 7287</strain>
    </source>
</reference>
<comment type="caution">
    <text evidence="8">The sequence shown here is derived from an EMBL/GenBank/DDBJ whole genome shotgun (WGS) entry which is preliminary data.</text>
</comment>
<evidence type="ECO:0000256" key="5">
    <source>
        <dbReference type="SAM" id="MobiDB-lite"/>
    </source>
</evidence>
<dbReference type="GO" id="GO:0030288">
    <property type="term" value="C:outer membrane-bounded periplasmic space"/>
    <property type="evidence" value="ECO:0007669"/>
    <property type="project" value="TreeGrafter"/>
</dbReference>
<comment type="subcellular location">
    <subcellularLocation>
        <location evidence="1">Cell envelope</location>
    </subcellularLocation>
</comment>
<evidence type="ECO:0000256" key="1">
    <source>
        <dbReference type="ARBA" id="ARBA00004196"/>
    </source>
</evidence>
<evidence type="ECO:0000313" key="8">
    <source>
        <dbReference type="EMBL" id="RED83294.1"/>
    </source>
</evidence>
<name>A0A3D9K9U5_9BACL</name>
<evidence type="ECO:0000256" key="4">
    <source>
        <dbReference type="ARBA" id="ARBA00022729"/>
    </source>
</evidence>
<gene>
    <name evidence="8" type="ORF">DFP98_108137</name>
</gene>
<evidence type="ECO:0000256" key="3">
    <source>
        <dbReference type="ARBA" id="ARBA00022448"/>
    </source>
</evidence>
<organism evidence="8 9">
    <name type="scientific">Cohnella phaseoli</name>
    <dbReference type="NCBI Taxonomy" id="456490"/>
    <lineage>
        <taxon>Bacteria</taxon>
        <taxon>Bacillati</taxon>
        <taxon>Bacillota</taxon>
        <taxon>Bacilli</taxon>
        <taxon>Bacillales</taxon>
        <taxon>Paenibacillaceae</taxon>
        <taxon>Cohnella</taxon>
    </lineage>
</organism>
<dbReference type="SUPFAM" id="SSF53807">
    <property type="entry name" value="Helical backbone' metal receptor"/>
    <property type="match status" value="1"/>
</dbReference>
<evidence type="ECO:0000313" key="9">
    <source>
        <dbReference type="Proteomes" id="UP000256977"/>
    </source>
</evidence>
<dbReference type="Pfam" id="PF01497">
    <property type="entry name" value="Peripla_BP_2"/>
    <property type="match status" value="1"/>
</dbReference>
<evidence type="ECO:0000259" key="7">
    <source>
        <dbReference type="PROSITE" id="PS50983"/>
    </source>
</evidence>
<dbReference type="PANTHER" id="PTHR30532">
    <property type="entry name" value="IRON III DICITRATE-BINDING PERIPLASMIC PROTEIN"/>
    <property type="match status" value="1"/>
</dbReference>
<dbReference type="RefSeq" id="WP_181917650.1">
    <property type="nucleotide sequence ID" value="NZ_QRDZ01000008.1"/>
</dbReference>
<accession>A0A3D9K9U5</accession>
<dbReference type="AlphaFoldDB" id="A0A3D9K9U5"/>
<keyword evidence="4 6" id="KW-0732">Signal</keyword>
<dbReference type="InterPro" id="IPR051313">
    <property type="entry name" value="Bact_iron-sidero_bind"/>
</dbReference>
<dbReference type="GO" id="GO:1901678">
    <property type="term" value="P:iron coordination entity transport"/>
    <property type="evidence" value="ECO:0007669"/>
    <property type="project" value="UniProtKB-ARBA"/>
</dbReference>
<feature type="domain" description="Fe/B12 periplasmic-binding" evidence="7">
    <location>
        <begin position="86"/>
        <end position="346"/>
    </location>
</feature>
<feature type="chain" id="PRO_5017628264" evidence="6">
    <location>
        <begin position="33"/>
        <end position="346"/>
    </location>
</feature>
<sequence length="346" mass="37195">MPASFLRKTAIPLLILLLTAVLLPACGPSDNAASPSPSAPSSTSDSSPAQSPAATESASPAVSEPTMRTYKDAVDRTVEVPVAPKRIIAHYYAAEMQALGVPIVGTNFINAKLALTEEQLQGVEDIAGDGLVPNLEKTLNLQPDLIVVPDFLQAADLDALSKIAPTVVIGYGADALTRLSVLAELVGQPEKATDWIARYEAKAAEKRALVQSSIKEGETASAFILYSDDQFYVYNKQRLGPTLYDAFGFAIPPKVAELFANNPDELWATISLEKLPDYAGDRLFLIAQNGTEEGKKAAEELLQGPIWKSLPAVQNGKAYVVEDRWAMNDPLTLDWLLDEMAALLSK</sequence>
<proteinExistence type="inferred from homology"/>
<feature type="compositionally biased region" description="Low complexity" evidence="5">
    <location>
        <begin position="30"/>
        <end position="54"/>
    </location>
</feature>
<feature type="region of interest" description="Disordered" evidence="5">
    <location>
        <begin position="30"/>
        <end position="67"/>
    </location>
</feature>